<proteinExistence type="predicted"/>
<sequence>MVSSDLAKSNEPVYLVKIKPDKPTITAYGEEKPLQIGMTLEADILHEKRRLYE</sequence>
<accession>C6SC39</accession>
<protein>
    <submittedName>
        <fullName evidence="1">Colicin V secretion protein</fullName>
    </submittedName>
</protein>
<name>C6SC39_NEIME</name>
<reference evidence="1" key="1">
    <citation type="journal article" date="2008" name="Proc. Natl. Acad. Sci. U.S.A.">
        <title>Whole-genome comparison of disease and carriage strains provides insights into virulence evolution in Neisseria meningitidis.</title>
        <authorList>
            <person name="Schoen C."/>
            <person name="Blom J."/>
            <person name="Claus H."/>
            <person name="Schramm-Glueck A."/>
            <person name="Brandt P."/>
            <person name="Mueller T."/>
            <person name="Goesmann A."/>
            <person name="Joseph B."/>
            <person name="Konietzny S."/>
            <person name="Kurzai O."/>
            <person name="Schmitt C."/>
            <person name="Friedrich T."/>
            <person name="Linke B."/>
            <person name="Vogel U."/>
            <person name="Frosch M."/>
        </authorList>
    </citation>
    <scope>NUCLEOTIDE SEQUENCE</scope>
    <source>
        <strain evidence="1">Alpha153</strain>
    </source>
</reference>
<dbReference type="EMBL" id="AM889137">
    <property type="protein sequence ID" value="CBA05607.1"/>
    <property type="molecule type" value="Genomic_DNA"/>
</dbReference>
<gene>
    <name evidence="1" type="primary">cvaA</name>
    <name evidence="1" type="ORF">NME_0855</name>
</gene>
<evidence type="ECO:0000313" key="1">
    <source>
        <dbReference type="EMBL" id="CBA05607.1"/>
    </source>
</evidence>
<organism evidence="1">
    <name type="scientific">Neisseria meningitidis alpha153</name>
    <dbReference type="NCBI Taxonomy" id="663926"/>
    <lineage>
        <taxon>Bacteria</taxon>
        <taxon>Pseudomonadati</taxon>
        <taxon>Pseudomonadota</taxon>
        <taxon>Betaproteobacteria</taxon>
        <taxon>Neisseriales</taxon>
        <taxon>Neisseriaceae</taxon>
        <taxon>Neisseria</taxon>
    </lineage>
</organism>
<dbReference type="AlphaFoldDB" id="C6SC39"/>